<dbReference type="Proteomes" id="UP000105122">
    <property type="component" value="Segment"/>
</dbReference>
<accession>A0A0F6TGK3</accession>
<gene>
    <name evidence="2" type="primary">a117</name>
</gene>
<organism evidence="2 3">
    <name type="scientific">Rat cytomegalovirus ALL-03</name>
    <dbReference type="NCBI Taxonomy" id="1640278"/>
    <lineage>
        <taxon>Viruses</taxon>
        <taxon>Duplodnaviria</taxon>
        <taxon>Heunggongvirae</taxon>
        <taxon>Peploviricota</taxon>
        <taxon>Herviviricetes</taxon>
        <taxon>Herpesvirales</taxon>
        <taxon>Orthoherpesviridae</taxon>
        <taxon>Betaherpesvirinae</taxon>
        <taxon>Muromegalovirus</taxon>
        <taxon>Muromegalovirus muridbeta8</taxon>
        <taxon>Rat cytomegalovirus (isolate England)</taxon>
    </lineage>
</organism>
<feature type="compositionally biased region" description="Basic and acidic residues" evidence="1">
    <location>
        <begin position="195"/>
        <end position="208"/>
    </location>
</feature>
<proteinExistence type="predicted"/>
<feature type="compositionally biased region" description="Basic and acidic residues" evidence="1">
    <location>
        <begin position="162"/>
        <end position="179"/>
    </location>
</feature>
<protein>
    <submittedName>
        <fullName evidence="2">A117</fullName>
    </submittedName>
</protein>
<sequence>MSSKDIVLPPRSMWSNITYVKVSHPTVSSLSPANVSNDRLIIARPIGTSFIKIPPGESPWENRVRIISSDVNESHSEADYVPTSNYVPGSCSDHLYDPVSQSVSSDNTQSVYNTESWKDVEDLIKGEIKTDFSDSDLVIDFDIIPSESEEDIELSNILSEAPQEKDSKDKKSNTDEGVIRKRRRCDTGVNTSRDVSPDAKTKKTESDLPQRGTDATEVTSNIIVIPVTRNTDNPTTEPVLIPKIVIPDLGSVKGEEEIDAMLPNTDDPELALSATEGSYRNNKILNDIVRLCETHDNVLDIQLHLTCQKFKTVRVAYNALTKIPSLYIITGSQTLTELCRCDSTERSTSEIHQQRALSNTHIEIGSYEICIRSQTAPDLLEAARVCKDISDRAVYKCELKISTSVYSYT</sequence>
<evidence type="ECO:0000313" key="3">
    <source>
        <dbReference type="Proteomes" id="UP000105122"/>
    </source>
</evidence>
<reference evidence="2 3" key="1">
    <citation type="journal article" date="2015" name="Genome Announc.">
        <title>Complete Genome Sequence of Rat Cytomegalovirus Strain ALL-03 (Malaysian Strain).</title>
        <authorList>
            <person name="Balakrishnan K.N."/>
            <person name="Abdullah A.A."/>
            <person name="Camalxaman S.N."/>
            <person name="Quah Y.W."/>
            <person name="Abba Y."/>
            <person name="Hani H."/>
            <person name="Loh H.S."/>
            <person name="Kamal F.M."/>
            <person name="Zeenathul N.A."/>
            <person name="Aini I."/>
            <person name="Omar A.R."/>
            <person name="Noordin M.M."/>
            <person name="Mohd Azmi M.L."/>
        </authorList>
    </citation>
    <scope>NUCLEOTIDE SEQUENCE [LARGE SCALE GENOMIC DNA]</scope>
    <source>
        <strain evidence="2">ALL-03</strain>
    </source>
</reference>
<feature type="region of interest" description="Disordered" evidence="1">
    <location>
        <begin position="156"/>
        <end position="215"/>
    </location>
</feature>
<evidence type="ECO:0000256" key="1">
    <source>
        <dbReference type="SAM" id="MobiDB-lite"/>
    </source>
</evidence>
<dbReference type="EMBL" id="KP967684">
    <property type="protein sequence ID" value="AKE44277.1"/>
    <property type="molecule type" value="Genomic_DNA"/>
</dbReference>
<name>A0A0F6TGK3_RCMVE</name>
<evidence type="ECO:0000313" key="2">
    <source>
        <dbReference type="EMBL" id="AKE44277.1"/>
    </source>
</evidence>